<gene>
    <name evidence="6" type="ORF">FA15DRAFT_625528</name>
</gene>
<dbReference type="Proteomes" id="UP000307440">
    <property type="component" value="Unassembled WGS sequence"/>
</dbReference>
<name>A0A5C3KWP5_COPMA</name>
<keyword evidence="7" id="KW-1185">Reference proteome</keyword>
<dbReference type="Pfam" id="PF24245">
    <property type="entry name" value="INO80F"/>
    <property type="match status" value="1"/>
</dbReference>
<feature type="compositionally biased region" description="Polar residues" evidence="4">
    <location>
        <begin position="254"/>
        <end position="272"/>
    </location>
</feature>
<accession>A0A5C3KWP5</accession>
<evidence type="ECO:0000256" key="1">
    <source>
        <dbReference type="ARBA" id="ARBA00004123"/>
    </source>
</evidence>
<feature type="domain" description="INO80 complex subunit F" evidence="5">
    <location>
        <begin position="43"/>
        <end position="89"/>
    </location>
</feature>
<feature type="compositionally biased region" description="Low complexity" evidence="4">
    <location>
        <begin position="105"/>
        <end position="114"/>
    </location>
</feature>
<dbReference type="STRING" id="230819.A0A5C3KWP5"/>
<evidence type="ECO:0000259" key="5">
    <source>
        <dbReference type="Pfam" id="PF24245"/>
    </source>
</evidence>
<organism evidence="6 7">
    <name type="scientific">Coprinopsis marcescibilis</name>
    <name type="common">Agaric fungus</name>
    <name type="synonym">Psathyrella marcescibilis</name>
    <dbReference type="NCBI Taxonomy" id="230819"/>
    <lineage>
        <taxon>Eukaryota</taxon>
        <taxon>Fungi</taxon>
        <taxon>Dikarya</taxon>
        <taxon>Basidiomycota</taxon>
        <taxon>Agaricomycotina</taxon>
        <taxon>Agaricomycetes</taxon>
        <taxon>Agaricomycetidae</taxon>
        <taxon>Agaricales</taxon>
        <taxon>Agaricineae</taxon>
        <taxon>Psathyrellaceae</taxon>
        <taxon>Coprinopsis</taxon>
    </lineage>
</organism>
<dbReference type="EMBL" id="ML210303">
    <property type="protein sequence ID" value="TFK20348.1"/>
    <property type="molecule type" value="Genomic_DNA"/>
</dbReference>
<feature type="compositionally biased region" description="Basic and acidic residues" evidence="4">
    <location>
        <begin position="476"/>
        <end position="490"/>
    </location>
</feature>
<evidence type="ECO:0000256" key="4">
    <source>
        <dbReference type="SAM" id="MobiDB-lite"/>
    </source>
</evidence>
<feature type="compositionally biased region" description="Pro residues" evidence="4">
    <location>
        <begin position="1"/>
        <end position="10"/>
    </location>
</feature>
<feature type="compositionally biased region" description="Basic and acidic residues" evidence="4">
    <location>
        <begin position="516"/>
        <end position="525"/>
    </location>
</feature>
<comment type="subcellular location">
    <subcellularLocation>
        <location evidence="1">Nucleus</location>
    </subcellularLocation>
</comment>
<feature type="compositionally biased region" description="Polar residues" evidence="4">
    <location>
        <begin position="442"/>
        <end position="454"/>
    </location>
</feature>
<feature type="region of interest" description="Disordered" evidence="4">
    <location>
        <begin position="93"/>
        <end position="578"/>
    </location>
</feature>
<evidence type="ECO:0000256" key="2">
    <source>
        <dbReference type="ARBA" id="ARBA00023242"/>
    </source>
</evidence>
<reference evidence="6 7" key="1">
    <citation type="journal article" date="2019" name="Nat. Ecol. Evol.">
        <title>Megaphylogeny resolves global patterns of mushroom evolution.</title>
        <authorList>
            <person name="Varga T."/>
            <person name="Krizsan K."/>
            <person name="Foldi C."/>
            <person name="Dima B."/>
            <person name="Sanchez-Garcia M."/>
            <person name="Sanchez-Ramirez S."/>
            <person name="Szollosi G.J."/>
            <person name="Szarkandi J.G."/>
            <person name="Papp V."/>
            <person name="Albert L."/>
            <person name="Andreopoulos W."/>
            <person name="Angelini C."/>
            <person name="Antonin V."/>
            <person name="Barry K.W."/>
            <person name="Bougher N.L."/>
            <person name="Buchanan P."/>
            <person name="Buyck B."/>
            <person name="Bense V."/>
            <person name="Catcheside P."/>
            <person name="Chovatia M."/>
            <person name="Cooper J."/>
            <person name="Damon W."/>
            <person name="Desjardin D."/>
            <person name="Finy P."/>
            <person name="Geml J."/>
            <person name="Haridas S."/>
            <person name="Hughes K."/>
            <person name="Justo A."/>
            <person name="Karasinski D."/>
            <person name="Kautmanova I."/>
            <person name="Kiss B."/>
            <person name="Kocsube S."/>
            <person name="Kotiranta H."/>
            <person name="LaButti K.M."/>
            <person name="Lechner B.E."/>
            <person name="Liimatainen K."/>
            <person name="Lipzen A."/>
            <person name="Lukacs Z."/>
            <person name="Mihaltcheva S."/>
            <person name="Morgado L.N."/>
            <person name="Niskanen T."/>
            <person name="Noordeloos M.E."/>
            <person name="Ohm R.A."/>
            <person name="Ortiz-Santana B."/>
            <person name="Ovrebo C."/>
            <person name="Racz N."/>
            <person name="Riley R."/>
            <person name="Savchenko A."/>
            <person name="Shiryaev A."/>
            <person name="Soop K."/>
            <person name="Spirin V."/>
            <person name="Szebenyi C."/>
            <person name="Tomsovsky M."/>
            <person name="Tulloss R.E."/>
            <person name="Uehling J."/>
            <person name="Grigoriev I.V."/>
            <person name="Vagvolgyi C."/>
            <person name="Papp T."/>
            <person name="Martin F.M."/>
            <person name="Miettinen O."/>
            <person name="Hibbett D.S."/>
            <person name="Nagy L.G."/>
        </authorList>
    </citation>
    <scope>NUCLEOTIDE SEQUENCE [LARGE SCALE GENOMIC DNA]</scope>
    <source>
        <strain evidence="6 7">CBS 121175</strain>
    </source>
</reference>
<sequence length="578" mass="64516">MSRNPSPAPPSVHHTPQQSSSSIRQKQKPFAISINAGAEDVRYQAKYKDLKRKVKDVETENDKLHSKVMNAKLTIQRMKMERAILYERLALAPNSPSGQDRVALPGGHPSSGVPPHQPPSAVHHHRDAPDHLSASVEPDQPFTAYQEYIPRSRGTPTQPQSLEGRSASTVDNPPSSHMSINQSPIHLSAEHDSRQRLPAARHIPAGMAPPFDGHQNRSHSSSHASPPMEHEYPPPSHHIRTRSQSSSRSRTHQMQPSSYREGQYPEMQSQAFSPPLSDRERSRHPDMRNMPPQGDPLPHHQPPLAQMSPQSSTSDLRRMHPHQRVGPGTYINRDEYPDRQRDLDRERDWDHERASRDLARNREIPSAMHSPHSVPRSRQPMDRTDYPDHHMSSREEQPPYFDGPPQSNRAYTLVSGSGSPGSGSASGSGGGLNEDSSRPDSRTQFYEGQQQPQQDRNRAGFRLRPVGTNQQSEDVDFMHEDARPQPRADRAPVNSGQPPSGGGSFPLPEQNLPSTESRKRSRSEVDVDGENDVVANTSQGTSHYRGGPPGEDPPPPPESYRRASRRRVPEDSWDAGQS</sequence>
<feature type="compositionally biased region" description="Basic and acidic residues" evidence="4">
    <location>
        <begin position="277"/>
        <end position="287"/>
    </location>
</feature>
<dbReference type="AlphaFoldDB" id="A0A5C3KWP5"/>
<keyword evidence="2" id="KW-0539">Nucleus</keyword>
<feature type="region of interest" description="Disordered" evidence="4">
    <location>
        <begin position="1"/>
        <end position="29"/>
    </location>
</feature>
<keyword evidence="3" id="KW-0175">Coiled coil</keyword>
<dbReference type="OrthoDB" id="10070927at2759"/>
<feature type="compositionally biased region" description="Gly residues" evidence="4">
    <location>
        <begin position="418"/>
        <end position="432"/>
    </location>
</feature>
<feature type="compositionally biased region" description="Basic and acidic residues" evidence="4">
    <location>
        <begin position="379"/>
        <end position="397"/>
    </location>
</feature>
<feature type="compositionally biased region" description="Polar residues" evidence="4">
    <location>
        <begin position="154"/>
        <end position="185"/>
    </location>
</feature>
<protein>
    <recommendedName>
        <fullName evidence="5">INO80 complex subunit F domain-containing protein</fullName>
    </recommendedName>
</protein>
<evidence type="ECO:0000313" key="6">
    <source>
        <dbReference type="EMBL" id="TFK20348.1"/>
    </source>
</evidence>
<evidence type="ECO:0000256" key="3">
    <source>
        <dbReference type="SAM" id="Coils"/>
    </source>
</evidence>
<feature type="coiled-coil region" evidence="3">
    <location>
        <begin position="40"/>
        <end position="67"/>
    </location>
</feature>
<proteinExistence type="predicted"/>
<dbReference type="InterPro" id="IPR056513">
    <property type="entry name" value="INO80F"/>
</dbReference>
<feature type="compositionally biased region" description="Basic and acidic residues" evidence="4">
    <location>
        <begin position="332"/>
        <end position="363"/>
    </location>
</feature>
<dbReference type="GO" id="GO:0005634">
    <property type="term" value="C:nucleus"/>
    <property type="evidence" value="ECO:0007669"/>
    <property type="project" value="UniProtKB-SubCell"/>
</dbReference>
<evidence type="ECO:0000313" key="7">
    <source>
        <dbReference type="Proteomes" id="UP000307440"/>
    </source>
</evidence>